<dbReference type="InterPro" id="IPR050275">
    <property type="entry name" value="PGM_Phosphatase"/>
</dbReference>
<feature type="region of interest" description="Disordered" evidence="1">
    <location>
        <begin position="1"/>
        <end position="39"/>
    </location>
</feature>
<dbReference type="EMBL" id="BMHQ01000006">
    <property type="protein sequence ID" value="GGE18799.1"/>
    <property type="molecule type" value="Genomic_DNA"/>
</dbReference>
<reference evidence="2" key="1">
    <citation type="journal article" date="2014" name="Int. J. Syst. Evol. Microbiol.">
        <title>Complete genome sequence of Corynebacterium casei LMG S-19264T (=DSM 44701T), isolated from a smear-ripened cheese.</title>
        <authorList>
            <consortium name="US DOE Joint Genome Institute (JGI-PGF)"/>
            <person name="Walter F."/>
            <person name="Albersmeier A."/>
            <person name="Kalinowski J."/>
            <person name="Ruckert C."/>
        </authorList>
    </citation>
    <scope>NUCLEOTIDE SEQUENCE</scope>
    <source>
        <strain evidence="2">CGMCC 1.15179</strain>
    </source>
</reference>
<dbReference type="GO" id="GO:0005737">
    <property type="term" value="C:cytoplasm"/>
    <property type="evidence" value="ECO:0007669"/>
    <property type="project" value="TreeGrafter"/>
</dbReference>
<dbReference type="Gene3D" id="3.40.50.1240">
    <property type="entry name" value="Phosphoglycerate mutase-like"/>
    <property type="match status" value="1"/>
</dbReference>
<dbReference type="PANTHER" id="PTHR48100:SF1">
    <property type="entry name" value="HISTIDINE PHOSPHATASE FAMILY PROTEIN-RELATED"/>
    <property type="match status" value="1"/>
</dbReference>
<comment type="caution">
    <text evidence="2">The sequence shown here is derived from an EMBL/GenBank/DDBJ whole genome shotgun (WGS) entry which is preliminary data.</text>
</comment>
<dbReference type="Proteomes" id="UP000625210">
    <property type="component" value="Unassembled WGS sequence"/>
</dbReference>
<organism evidence="2 3">
    <name type="scientific">Marinithermofilum abyssi</name>
    <dbReference type="NCBI Taxonomy" id="1571185"/>
    <lineage>
        <taxon>Bacteria</taxon>
        <taxon>Bacillati</taxon>
        <taxon>Bacillota</taxon>
        <taxon>Bacilli</taxon>
        <taxon>Bacillales</taxon>
        <taxon>Thermoactinomycetaceae</taxon>
        <taxon>Marinithermofilum</taxon>
    </lineage>
</organism>
<proteinExistence type="predicted"/>
<dbReference type="InterPro" id="IPR029033">
    <property type="entry name" value="His_PPase_superfam"/>
</dbReference>
<evidence type="ECO:0000313" key="2">
    <source>
        <dbReference type="EMBL" id="GGE18799.1"/>
    </source>
</evidence>
<dbReference type="SUPFAM" id="SSF53254">
    <property type="entry name" value="Phosphoglycerate mutase-like"/>
    <property type="match status" value="1"/>
</dbReference>
<feature type="compositionally biased region" description="Polar residues" evidence="1">
    <location>
        <begin position="8"/>
        <end position="17"/>
    </location>
</feature>
<protein>
    <submittedName>
        <fullName evidence="2">Phosphatase</fullName>
    </submittedName>
</protein>
<gene>
    <name evidence="2" type="primary">pgm</name>
    <name evidence="2" type="ORF">GCM10011571_20920</name>
</gene>
<sequence>MYDKGNPNEWSKQNETLPNPPWRNGVEPAEKMQGRMDSPLTSKGIQQAKALSERLQDVPIQRIYSSPSRRAVHTAEIIRGKRPISIHKHEDLYEMHLGHWEGQTLSQLEKTDPDSYKRFWSDPAQYRPAEGETYQEIQQRVLRFLSYLKCNHPDDNILIVTHAVVLKVLLAHLEQREWKRLWDKPFIPGGSLTIVEVQGEQATIQLYADSLPPHN</sequence>
<dbReference type="AlphaFoldDB" id="A0A8J2VG19"/>
<dbReference type="InterPro" id="IPR013078">
    <property type="entry name" value="His_Pase_superF_clade-1"/>
</dbReference>
<reference evidence="2" key="2">
    <citation type="submission" date="2020-09" db="EMBL/GenBank/DDBJ databases">
        <authorList>
            <person name="Sun Q."/>
            <person name="Zhou Y."/>
        </authorList>
    </citation>
    <scope>NUCLEOTIDE SEQUENCE</scope>
    <source>
        <strain evidence="2">CGMCC 1.15179</strain>
    </source>
</reference>
<dbReference type="Pfam" id="PF00300">
    <property type="entry name" value="His_Phos_1"/>
    <property type="match status" value="1"/>
</dbReference>
<dbReference type="PANTHER" id="PTHR48100">
    <property type="entry name" value="BROAD-SPECIFICITY PHOSPHATASE YOR283W-RELATED"/>
    <property type="match status" value="1"/>
</dbReference>
<dbReference type="GO" id="GO:0016791">
    <property type="term" value="F:phosphatase activity"/>
    <property type="evidence" value="ECO:0007669"/>
    <property type="project" value="TreeGrafter"/>
</dbReference>
<dbReference type="SMART" id="SM00855">
    <property type="entry name" value="PGAM"/>
    <property type="match status" value="1"/>
</dbReference>
<dbReference type="CDD" id="cd07067">
    <property type="entry name" value="HP_PGM_like"/>
    <property type="match status" value="1"/>
</dbReference>
<keyword evidence="3" id="KW-1185">Reference proteome</keyword>
<evidence type="ECO:0000256" key="1">
    <source>
        <dbReference type="SAM" id="MobiDB-lite"/>
    </source>
</evidence>
<name>A0A8J2VG19_9BACL</name>
<evidence type="ECO:0000313" key="3">
    <source>
        <dbReference type="Proteomes" id="UP000625210"/>
    </source>
</evidence>
<accession>A0A8J2VG19</accession>